<dbReference type="Gene3D" id="3.50.80.10">
    <property type="entry name" value="D-tyrosyl-tRNA(Tyr) deacylase"/>
    <property type="match status" value="1"/>
</dbReference>
<dbReference type="SUPFAM" id="SSF69500">
    <property type="entry name" value="DTD-like"/>
    <property type="match status" value="1"/>
</dbReference>
<dbReference type="GO" id="GO:0000049">
    <property type="term" value="F:tRNA binding"/>
    <property type="evidence" value="ECO:0007669"/>
    <property type="project" value="UniProtKB-UniRule"/>
</dbReference>
<keyword evidence="4" id="KW-1185">Reference proteome</keyword>
<comment type="similarity">
    <text evidence="1 2">Belongs to the DTD family.</text>
</comment>
<comment type="catalytic activity">
    <reaction evidence="2">
        <text>a D-aminoacyl-tRNA + H2O = a tRNA + a D-alpha-amino acid + H(+)</text>
        <dbReference type="Rhea" id="RHEA:13953"/>
        <dbReference type="Rhea" id="RHEA-COMP:10123"/>
        <dbReference type="Rhea" id="RHEA-COMP:10124"/>
        <dbReference type="ChEBI" id="CHEBI:15377"/>
        <dbReference type="ChEBI" id="CHEBI:15378"/>
        <dbReference type="ChEBI" id="CHEBI:59871"/>
        <dbReference type="ChEBI" id="CHEBI:78442"/>
        <dbReference type="ChEBI" id="CHEBI:79333"/>
        <dbReference type="EC" id="3.1.1.96"/>
    </reaction>
</comment>
<proteinExistence type="inferred from homology"/>
<comment type="function">
    <text evidence="2">An aminoacyl-tRNA editing enzyme that deacylates mischarged D-aminoacyl-tRNAs. Also deacylates mischarged glycyl-tRNA(Ala), protecting cells against glycine mischarging by AlaRS. Acts via tRNA-based rather than protein-based catalysis; rejects L-amino acids rather than detecting D-amino acids in the active site. By recycling D-aminoacyl-tRNA to D-amino acids and free tRNA molecules, this enzyme counteracts the toxicity associated with the formation of D-aminoacyl-tRNA entities in vivo and helps enforce protein L-homochirality.</text>
</comment>
<dbReference type="RefSeq" id="WP_095414758.1">
    <property type="nucleotide sequence ID" value="NZ_CP018477.1"/>
</dbReference>
<comment type="subcellular location">
    <subcellularLocation>
        <location evidence="2">Cytoplasm</location>
    </subcellularLocation>
</comment>
<name>A0A286REN8_9BACT</name>
<dbReference type="KEGG" id="ttf:THTE_1833"/>
<accession>A0A286REN8</accession>
<reference evidence="3 4" key="1">
    <citation type="journal article" name="Front. Microbiol.">
        <title>Sugar Metabolism of the First Thermophilic Planctomycete Thermogutta terrifontis: Comparative Genomic and Transcriptomic Approaches.</title>
        <authorList>
            <person name="Elcheninov A.G."/>
            <person name="Menzel P."/>
            <person name="Gudbergsdottir S.R."/>
            <person name="Slesarev A.I."/>
            <person name="Kadnikov V.V."/>
            <person name="Krogh A."/>
            <person name="Bonch-Osmolovskaya E.A."/>
            <person name="Peng X."/>
            <person name="Kublanov I.V."/>
        </authorList>
    </citation>
    <scope>NUCLEOTIDE SEQUENCE [LARGE SCALE GENOMIC DNA]</scope>
    <source>
        <strain evidence="3 4">R1</strain>
    </source>
</reference>
<evidence type="ECO:0000256" key="1">
    <source>
        <dbReference type="ARBA" id="ARBA00009673"/>
    </source>
</evidence>
<dbReference type="GO" id="GO:0019478">
    <property type="term" value="P:D-amino acid catabolic process"/>
    <property type="evidence" value="ECO:0007669"/>
    <property type="project" value="UniProtKB-UniRule"/>
</dbReference>
<dbReference type="Proteomes" id="UP000215086">
    <property type="component" value="Chromosome"/>
</dbReference>
<dbReference type="CDD" id="cd00563">
    <property type="entry name" value="Dtyr_deacylase"/>
    <property type="match status" value="1"/>
</dbReference>
<keyword evidence="2" id="KW-0963">Cytoplasm</keyword>
<dbReference type="GO" id="GO:0043908">
    <property type="term" value="F:Ser(Gly)-tRNA(Ala) hydrolase activity"/>
    <property type="evidence" value="ECO:0007669"/>
    <property type="project" value="UniProtKB-UniRule"/>
</dbReference>
<dbReference type="PANTHER" id="PTHR10472:SF5">
    <property type="entry name" value="D-AMINOACYL-TRNA DEACYLASE 1"/>
    <property type="match status" value="1"/>
</dbReference>
<dbReference type="GO" id="GO:0005737">
    <property type="term" value="C:cytoplasm"/>
    <property type="evidence" value="ECO:0007669"/>
    <property type="project" value="UniProtKB-SubCell"/>
</dbReference>
<dbReference type="PANTHER" id="PTHR10472">
    <property type="entry name" value="D-TYROSYL-TRNA TYR DEACYLASE"/>
    <property type="match status" value="1"/>
</dbReference>
<comment type="domain">
    <text evidence="2">A Gly-cisPro motif from one monomer fits into the active site of the other monomer to allow specific chiral rejection of L-amino acids.</text>
</comment>
<keyword evidence="2" id="KW-0694">RNA-binding</keyword>
<organism evidence="3 4">
    <name type="scientific">Thermogutta terrifontis</name>
    <dbReference type="NCBI Taxonomy" id="1331910"/>
    <lineage>
        <taxon>Bacteria</taxon>
        <taxon>Pseudomonadati</taxon>
        <taxon>Planctomycetota</taxon>
        <taxon>Planctomycetia</taxon>
        <taxon>Pirellulales</taxon>
        <taxon>Thermoguttaceae</taxon>
        <taxon>Thermogutta</taxon>
    </lineage>
</organism>
<dbReference type="NCBIfam" id="TIGR00256">
    <property type="entry name" value="D-aminoacyl-tRNA deacylase"/>
    <property type="match status" value="1"/>
</dbReference>
<evidence type="ECO:0000313" key="4">
    <source>
        <dbReference type="Proteomes" id="UP000215086"/>
    </source>
</evidence>
<dbReference type="FunFam" id="3.50.80.10:FF:000001">
    <property type="entry name" value="D-aminoacyl-tRNA deacylase"/>
    <property type="match status" value="1"/>
</dbReference>
<dbReference type="AlphaFoldDB" id="A0A286REN8"/>
<sequence length="160" mass="17664">MRACIQRVQWARVKVNTEIVGEIKKGILVLLGVAVGDTEKETKLIADKVAQLRIFEDAQGKMNRSLAEVGGAVLVVSQFTLLADCRKGRRPSFTKAAPPEDAEKLVDQFVQILREYGLPVATGRFREHMEVELLNDGPVTILLDSDELSRPRRAGPGVVE</sequence>
<dbReference type="EMBL" id="CP018477">
    <property type="protein sequence ID" value="ASV74435.1"/>
    <property type="molecule type" value="Genomic_DNA"/>
</dbReference>
<keyword evidence="2" id="KW-0378">Hydrolase</keyword>
<keyword evidence="2" id="KW-0820">tRNA-binding</keyword>
<dbReference type="InterPro" id="IPR003732">
    <property type="entry name" value="Daa-tRNA_deacyls_DTD"/>
</dbReference>
<dbReference type="HAMAP" id="MF_00518">
    <property type="entry name" value="Deacylase_Dtd"/>
    <property type="match status" value="1"/>
</dbReference>
<protein>
    <recommendedName>
        <fullName evidence="2">D-aminoacyl-tRNA deacylase</fullName>
        <shortName evidence="2">DTD</shortName>
        <ecNumber evidence="2">3.1.1.96</ecNumber>
    </recommendedName>
    <alternativeName>
        <fullName evidence="2">Gly-tRNA(Ala) deacylase</fullName>
        <ecNumber evidence="2">3.1.1.-</ecNumber>
    </alternativeName>
</protein>
<comment type="subunit">
    <text evidence="2">Homodimer.</text>
</comment>
<gene>
    <name evidence="2" type="primary">dtd</name>
    <name evidence="3" type="ORF">THTE_1833</name>
</gene>
<dbReference type="EC" id="3.1.1.96" evidence="2"/>
<dbReference type="InterPro" id="IPR023509">
    <property type="entry name" value="DTD-like_sf"/>
</dbReference>
<dbReference type="OrthoDB" id="9801395at2"/>
<dbReference type="GO" id="GO:0051500">
    <property type="term" value="F:D-tyrosyl-tRNA(Tyr) deacylase activity"/>
    <property type="evidence" value="ECO:0007669"/>
    <property type="project" value="TreeGrafter"/>
</dbReference>
<dbReference type="GO" id="GO:0106026">
    <property type="term" value="F:Gly-tRNA(Ala) deacylase activity"/>
    <property type="evidence" value="ECO:0007669"/>
    <property type="project" value="UniProtKB-UniRule"/>
</dbReference>
<feature type="short sequence motif" description="Gly-cisPro motif, important for rejection of L-amino acids" evidence="2">
    <location>
        <begin position="137"/>
        <end position="138"/>
    </location>
</feature>
<dbReference type="EC" id="3.1.1.-" evidence="2"/>
<dbReference type="Pfam" id="PF02580">
    <property type="entry name" value="Tyr_Deacylase"/>
    <property type="match status" value="1"/>
</dbReference>
<evidence type="ECO:0000313" key="3">
    <source>
        <dbReference type="EMBL" id="ASV74435.1"/>
    </source>
</evidence>
<evidence type="ECO:0000256" key="2">
    <source>
        <dbReference type="HAMAP-Rule" id="MF_00518"/>
    </source>
</evidence>
<comment type="catalytic activity">
    <reaction evidence="2">
        <text>glycyl-tRNA(Ala) + H2O = tRNA(Ala) + glycine + H(+)</text>
        <dbReference type="Rhea" id="RHEA:53744"/>
        <dbReference type="Rhea" id="RHEA-COMP:9657"/>
        <dbReference type="Rhea" id="RHEA-COMP:13640"/>
        <dbReference type="ChEBI" id="CHEBI:15377"/>
        <dbReference type="ChEBI" id="CHEBI:15378"/>
        <dbReference type="ChEBI" id="CHEBI:57305"/>
        <dbReference type="ChEBI" id="CHEBI:78442"/>
        <dbReference type="ChEBI" id="CHEBI:78522"/>
    </reaction>
</comment>